<dbReference type="Pfam" id="PF08241">
    <property type="entry name" value="Methyltransf_11"/>
    <property type="match status" value="1"/>
</dbReference>
<sequence length="268" mass="31048">MMQLVRISQHINYNRLSTTSFSPAKRLALLAAGVMEAARCQALFKRRAKVECNLCGWQGRSFINFYTGYGHVYPNAVCPSCYSHPRHRSYAFSLEKLLNSNGKKKVLHFSPERMITEIICSHADIDYLSVDIDHTKAMRKEDITALSFPSNSFDYIVCVHVFEHISDDRKAMDEVYRVLKPGGVALLDVPIDHNREETYEDWSITSPEERTKAFWQWDHVRLYGRDYPQKLRAVGFSVQEDQLISHLPEHQRTRFGLEAEPNYLCTKP</sequence>
<dbReference type="SUPFAM" id="SSF53335">
    <property type="entry name" value="S-adenosyl-L-methionine-dependent methyltransferases"/>
    <property type="match status" value="1"/>
</dbReference>
<accession>A0ABT8TAD1</accession>
<proteinExistence type="predicted"/>
<keyword evidence="3" id="KW-1185">Reference proteome</keyword>
<organism evidence="2 3">
    <name type="scientific">Gilvimarinus algae</name>
    <dbReference type="NCBI Taxonomy" id="3058037"/>
    <lineage>
        <taxon>Bacteria</taxon>
        <taxon>Pseudomonadati</taxon>
        <taxon>Pseudomonadota</taxon>
        <taxon>Gammaproteobacteria</taxon>
        <taxon>Cellvibrionales</taxon>
        <taxon>Cellvibrionaceae</taxon>
        <taxon>Gilvimarinus</taxon>
    </lineage>
</organism>
<dbReference type="RefSeq" id="WP_302711200.1">
    <property type="nucleotide sequence ID" value="NZ_JAULRT010000032.1"/>
</dbReference>
<dbReference type="EMBL" id="JAULRT010000032">
    <property type="protein sequence ID" value="MDO3381076.1"/>
    <property type="molecule type" value="Genomic_DNA"/>
</dbReference>
<comment type="caution">
    <text evidence="2">The sequence shown here is derived from an EMBL/GenBank/DDBJ whole genome shotgun (WGS) entry which is preliminary data.</text>
</comment>
<dbReference type="GO" id="GO:0032259">
    <property type="term" value="P:methylation"/>
    <property type="evidence" value="ECO:0007669"/>
    <property type="project" value="UniProtKB-KW"/>
</dbReference>
<keyword evidence="2" id="KW-0808">Transferase</keyword>
<name>A0ABT8TAD1_9GAMM</name>
<dbReference type="GO" id="GO:0008168">
    <property type="term" value="F:methyltransferase activity"/>
    <property type="evidence" value="ECO:0007669"/>
    <property type="project" value="UniProtKB-KW"/>
</dbReference>
<protein>
    <submittedName>
        <fullName evidence="2">Methyltransferase domain-containing protein</fullName>
    </submittedName>
</protein>
<evidence type="ECO:0000313" key="2">
    <source>
        <dbReference type="EMBL" id="MDO3381076.1"/>
    </source>
</evidence>
<feature type="domain" description="Methyltransferase type 11" evidence="1">
    <location>
        <begin position="138"/>
        <end position="186"/>
    </location>
</feature>
<dbReference type="PANTHER" id="PTHR43591">
    <property type="entry name" value="METHYLTRANSFERASE"/>
    <property type="match status" value="1"/>
</dbReference>
<reference evidence="2" key="1">
    <citation type="submission" date="2023-07" db="EMBL/GenBank/DDBJ databases">
        <title>Gilvimarinus algae sp. nov., isolated from the surface of Kelp.</title>
        <authorList>
            <person name="Sun Y.Y."/>
            <person name="Gong Y."/>
            <person name="Du Z.J."/>
        </authorList>
    </citation>
    <scope>NUCLEOTIDE SEQUENCE</scope>
    <source>
        <strain evidence="2">SDUM040014</strain>
    </source>
</reference>
<dbReference type="CDD" id="cd02440">
    <property type="entry name" value="AdoMet_MTases"/>
    <property type="match status" value="1"/>
</dbReference>
<dbReference type="Proteomes" id="UP001168380">
    <property type="component" value="Unassembled WGS sequence"/>
</dbReference>
<dbReference type="InterPro" id="IPR029063">
    <property type="entry name" value="SAM-dependent_MTases_sf"/>
</dbReference>
<dbReference type="Gene3D" id="3.40.50.150">
    <property type="entry name" value="Vaccinia Virus protein VP39"/>
    <property type="match status" value="1"/>
</dbReference>
<dbReference type="InterPro" id="IPR013216">
    <property type="entry name" value="Methyltransf_11"/>
</dbReference>
<dbReference type="PANTHER" id="PTHR43591:SF110">
    <property type="entry name" value="RHODANESE DOMAIN-CONTAINING PROTEIN"/>
    <property type="match status" value="1"/>
</dbReference>
<keyword evidence="2" id="KW-0489">Methyltransferase</keyword>
<gene>
    <name evidence="2" type="ORF">QWI16_02755</name>
</gene>
<evidence type="ECO:0000313" key="3">
    <source>
        <dbReference type="Proteomes" id="UP001168380"/>
    </source>
</evidence>
<evidence type="ECO:0000259" key="1">
    <source>
        <dbReference type="Pfam" id="PF08241"/>
    </source>
</evidence>